<dbReference type="Pfam" id="PF16300">
    <property type="entry name" value="WD40_4"/>
    <property type="match status" value="1"/>
</dbReference>
<evidence type="ECO:0000256" key="9">
    <source>
        <dbReference type="RuleBase" id="RU280818"/>
    </source>
</evidence>
<evidence type="ECO:0000313" key="14">
    <source>
        <dbReference type="Proteomes" id="UP000769157"/>
    </source>
</evidence>
<gene>
    <name evidence="13" type="ORF">OGAPHI_001900</name>
</gene>
<evidence type="ECO:0000313" key="13">
    <source>
        <dbReference type="EMBL" id="KAH3668146.1"/>
    </source>
</evidence>
<dbReference type="PANTHER" id="PTHR10856:SF0">
    <property type="entry name" value="CORONIN"/>
    <property type="match status" value="1"/>
</dbReference>
<dbReference type="SMART" id="SM00320">
    <property type="entry name" value="WD40"/>
    <property type="match status" value="4"/>
</dbReference>
<dbReference type="InterPro" id="IPR036322">
    <property type="entry name" value="WD40_repeat_dom_sf"/>
</dbReference>
<dbReference type="FunFam" id="2.130.10.10:FF:000197">
    <property type="entry name" value="Coronin"/>
    <property type="match status" value="1"/>
</dbReference>
<proteinExistence type="inferred from homology"/>
<dbReference type="SMART" id="SM01166">
    <property type="entry name" value="DUF1899"/>
    <property type="match status" value="1"/>
</dbReference>
<feature type="compositionally biased region" description="Basic and acidic residues" evidence="11">
    <location>
        <begin position="488"/>
        <end position="533"/>
    </location>
</feature>
<dbReference type="InterPro" id="IPR015505">
    <property type="entry name" value="Coronin"/>
</dbReference>
<dbReference type="GeneID" id="70233867"/>
<dbReference type="InterPro" id="IPR020472">
    <property type="entry name" value="WD40_PAC1"/>
</dbReference>
<dbReference type="RefSeq" id="XP_046062560.1">
    <property type="nucleotide sequence ID" value="XM_046202712.1"/>
</dbReference>
<dbReference type="PROSITE" id="PS00678">
    <property type="entry name" value="WD_REPEATS_1"/>
    <property type="match status" value="2"/>
</dbReference>
<feature type="domain" description="DUF1899" evidence="12">
    <location>
        <begin position="80"/>
        <end position="142"/>
    </location>
</feature>
<dbReference type="PANTHER" id="PTHR10856">
    <property type="entry name" value="CORONIN"/>
    <property type="match status" value="1"/>
</dbReference>
<evidence type="ECO:0000256" key="11">
    <source>
        <dbReference type="SAM" id="MobiDB-lite"/>
    </source>
</evidence>
<dbReference type="InterPro" id="IPR015943">
    <property type="entry name" value="WD40/YVTN_repeat-like_dom_sf"/>
</dbReference>
<reference evidence="13" key="2">
    <citation type="submission" date="2021-01" db="EMBL/GenBank/DDBJ databases">
        <authorList>
            <person name="Schikora-Tamarit M.A."/>
        </authorList>
    </citation>
    <scope>NUCLEOTIDE SEQUENCE</scope>
    <source>
        <strain evidence="13">CBS6075</strain>
    </source>
</reference>
<dbReference type="PRINTS" id="PR00320">
    <property type="entry name" value="GPROTEINBRPT"/>
</dbReference>
<dbReference type="GO" id="GO:0007015">
    <property type="term" value="P:actin filament organization"/>
    <property type="evidence" value="ECO:0007669"/>
    <property type="project" value="TreeGrafter"/>
</dbReference>
<dbReference type="InterPro" id="IPR019775">
    <property type="entry name" value="WD40_repeat_CS"/>
</dbReference>
<dbReference type="GO" id="GO:0030479">
    <property type="term" value="C:actin cortical patch"/>
    <property type="evidence" value="ECO:0007669"/>
    <property type="project" value="UniProtKB-ARBA"/>
</dbReference>
<evidence type="ECO:0000256" key="4">
    <source>
        <dbReference type="ARBA" id="ARBA00022737"/>
    </source>
</evidence>
<keyword evidence="5 10" id="KW-0175">Coiled coil</keyword>
<feature type="coiled-coil region" evidence="10">
    <location>
        <begin position="671"/>
        <end position="712"/>
    </location>
</feature>
<comment type="caution">
    <text evidence="13">The sequence shown here is derived from an EMBL/GenBank/DDBJ whole genome shotgun (WGS) entry which is preliminary data.</text>
</comment>
<keyword evidence="14" id="KW-1185">Reference proteome</keyword>
<evidence type="ECO:0000256" key="2">
    <source>
        <dbReference type="ARBA" id="ARBA00022553"/>
    </source>
</evidence>
<dbReference type="SUPFAM" id="SSF50978">
    <property type="entry name" value="WD40 repeat-like"/>
    <property type="match status" value="1"/>
</dbReference>
<dbReference type="Pfam" id="PF08953">
    <property type="entry name" value="DUF1899"/>
    <property type="match status" value="1"/>
</dbReference>
<keyword evidence="4 9" id="KW-0677">Repeat</keyword>
<evidence type="ECO:0000259" key="12">
    <source>
        <dbReference type="SMART" id="SM01166"/>
    </source>
</evidence>
<dbReference type="Proteomes" id="UP000769157">
    <property type="component" value="Unassembled WGS sequence"/>
</dbReference>
<evidence type="ECO:0000256" key="10">
    <source>
        <dbReference type="SAM" id="Coils"/>
    </source>
</evidence>
<evidence type="ECO:0000256" key="5">
    <source>
        <dbReference type="ARBA" id="ARBA00023054"/>
    </source>
</evidence>
<keyword evidence="6" id="KW-0009">Actin-binding</keyword>
<dbReference type="InterPro" id="IPR015048">
    <property type="entry name" value="DUF1899"/>
</dbReference>
<feature type="compositionally biased region" description="Basic and acidic residues" evidence="11">
    <location>
        <begin position="629"/>
        <end position="644"/>
    </location>
</feature>
<feature type="compositionally biased region" description="Low complexity" evidence="11">
    <location>
        <begin position="648"/>
        <end position="665"/>
    </location>
</feature>
<feature type="compositionally biased region" description="Acidic residues" evidence="11">
    <location>
        <begin position="563"/>
        <end position="578"/>
    </location>
</feature>
<feature type="repeat" description="WD" evidence="8">
    <location>
        <begin position="251"/>
        <end position="292"/>
    </location>
</feature>
<accession>A0A9P8T6T2</accession>
<evidence type="ECO:0000256" key="6">
    <source>
        <dbReference type="ARBA" id="ARBA00023203"/>
    </source>
</evidence>
<keyword evidence="3 8" id="KW-0853">WD repeat</keyword>
<comment type="subunit">
    <text evidence="7">Binds to F-actin.</text>
</comment>
<dbReference type="Gene3D" id="2.130.10.10">
    <property type="entry name" value="YVTN repeat-like/Quinoprotein amine dehydrogenase"/>
    <property type="match status" value="1"/>
</dbReference>
<sequence>MFLLQRHKVFVALVKDILLDLVVCRLRMRILDQFNKIRHVSWIVIFKSKKKWLSPRPFFLINKQYEVSLNVNPTNAISGRFVRASKFRHVFGQPFKKEKCYENLKVTISAFDSNIVKCNGKYISVNANGIGSFIVIPVEEVGKAPDKVPMFRGHTGGSVMDTDFNPFDENKLASAGEDGKILLWEIPEDYTFTKIDTDKIVDVAPVAALTGHSRKVGHILYHPVAENVLASSSFDYSIKIWNLDTLKCEKTLQHKDLVTSFSWNFDGTKIVTASRDKKLRVWDVQTGEIISEGPGHTGAKVSRVCWLGNTNRLATTGFDRYSERQLGVWNADKIEDGPIGGFYSVDASSGVLMPFFDPSTNILFVAGKGDGNVRYYEYEKDELYLISEYQSTSPQRGYAVGPKKHVSVKDNEIVRAYKLLNDNSVEPISYIVPRRSEMFQEDIYPDAPAGVPALSAEEFFAGKKSGPVLVSMKDLYEGVDSPATTVDETERKVEEQTEQPKKEEPKKEPKKEPKEAPKEEPKPEVKEEPKAKAVDFSSNTGTIDDLKNQKEVTSLLNKVHDLSDDDTQDVDGDDDDDWQQVPREVEAKKETTPAKEEPKVVSAPEKKEQQETPKPEESVKTVAESETPVEEKEVPKSAVTEEPKSVPASAASAGSAGSAAGRAAGGLKTSIEKLQTLVTNLESVVEQLQASNLAKDKKLESLEEKIDQLLTKSI</sequence>
<evidence type="ECO:0000256" key="7">
    <source>
        <dbReference type="ARBA" id="ARBA00062568"/>
    </source>
</evidence>
<dbReference type="SMART" id="SM01167">
    <property type="entry name" value="DUF1900"/>
    <property type="match status" value="1"/>
</dbReference>
<dbReference type="GO" id="GO:0051015">
    <property type="term" value="F:actin filament binding"/>
    <property type="evidence" value="ECO:0007669"/>
    <property type="project" value="TreeGrafter"/>
</dbReference>
<dbReference type="OrthoDB" id="1850764at2759"/>
<dbReference type="EMBL" id="JAEUBE010000158">
    <property type="protein sequence ID" value="KAH3668146.1"/>
    <property type="molecule type" value="Genomic_DNA"/>
</dbReference>
<dbReference type="PROSITE" id="PS50082">
    <property type="entry name" value="WD_REPEATS_2"/>
    <property type="match status" value="2"/>
</dbReference>
<evidence type="ECO:0000256" key="8">
    <source>
        <dbReference type="PROSITE-ProRule" id="PRU00221"/>
    </source>
</evidence>
<reference evidence="13" key="1">
    <citation type="journal article" date="2021" name="Open Biol.">
        <title>Shared evolutionary footprints suggest mitochondrial oxidative damage underlies multiple complex I losses in fungi.</title>
        <authorList>
            <person name="Schikora-Tamarit M.A."/>
            <person name="Marcet-Houben M."/>
            <person name="Nosek J."/>
            <person name="Gabaldon T."/>
        </authorList>
    </citation>
    <scope>NUCLEOTIDE SEQUENCE</scope>
    <source>
        <strain evidence="13">CBS6075</strain>
    </source>
</reference>
<feature type="region of interest" description="Disordered" evidence="11">
    <location>
        <begin position="480"/>
        <end position="665"/>
    </location>
</feature>
<dbReference type="PROSITE" id="PS50294">
    <property type="entry name" value="WD_REPEATS_REGION"/>
    <property type="match status" value="2"/>
</dbReference>
<keyword evidence="2" id="KW-0597">Phosphoprotein</keyword>
<evidence type="ECO:0000256" key="3">
    <source>
        <dbReference type="ARBA" id="ARBA00022574"/>
    </source>
</evidence>
<dbReference type="Pfam" id="PF00400">
    <property type="entry name" value="WD40"/>
    <property type="match status" value="3"/>
</dbReference>
<organism evidence="13 14">
    <name type="scientific">Ogataea philodendri</name>
    <dbReference type="NCBI Taxonomy" id="1378263"/>
    <lineage>
        <taxon>Eukaryota</taxon>
        <taxon>Fungi</taxon>
        <taxon>Dikarya</taxon>
        <taxon>Ascomycota</taxon>
        <taxon>Saccharomycotina</taxon>
        <taxon>Pichiomycetes</taxon>
        <taxon>Pichiales</taxon>
        <taxon>Pichiaceae</taxon>
        <taxon>Ogataea</taxon>
    </lineage>
</organism>
<protein>
    <recommendedName>
        <fullName evidence="9">Coronin</fullName>
    </recommendedName>
</protein>
<evidence type="ECO:0000256" key="1">
    <source>
        <dbReference type="ARBA" id="ARBA00009482"/>
    </source>
</evidence>
<comment type="similarity">
    <text evidence="1 9">Belongs to the WD repeat coronin family.</text>
</comment>
<dbReference type="AlphaFoldDB" id="A0A9P8T6T2"/>
<feature type="compositionally biased region" description="Basic and acidic residues" evidence="11">
    <location>
        <begin position="583"/>
        <end position="619"/>
    </location>
</feature>
<feature type="repeat" description="WD" evidence="8">
    <location>
        <begin position="209"/>
        <end position="251"/>
    </location>
</feature>
<dbReference type="InterPro" id="IPR001680">
    <property type="entry name" value="WD40_rpt"/>
</dbReference>
<name>A0A9P8T6T2_9ASCO</name>